<dbReference type="Proteomes" id="UP000834106">
    <property type="component" value="Chromosome 1"/>
</dbReference>
<accession>A0AAD2DIL1</accession>
<gene>
    <name evidence="2" type="ORF">FPE_LOCUS546</name>
</gene>
<proteinExistence type="predicted"/>
<evidence type="ECO:0000313" key="3">
    <source>
        <dbReference type="Proteomes" id="UP000834106"/>
    </source>
</evidence>
<name>A0AAD2DIL1_9LAMI</name>
<dbReference type="AlphaFoldDB" id="A0AAD2DIL1"/>
<dbReference type="EMBL" id="OU503036">
    <property type="protein sequence ID" value="CAI9753115.1"/>
    <property type="molecule type" value="Genomic_DNA"/>
</dbReference>
<protein>
    <submittedName>
        <fullName evidence="2">Uncharacterized protein</fullName>
    </submittedName>
</protein>
<keyword evidence="3" id="KW-1185">Reference proteome</keyword>
<evidence type="ECO:0000256" key="1">
    <source>
        <dbReference type="SAM" id="MobiDB-lite"/>
    </source>
</evidence>
<organism evidence="2 3">
    <name type="scientific">Fraxinus pennsylvanica</name>
    <dbReference type="NCBI Taxonomy" id="56036"/>
    <lineage>
        <taxon>Eukaryota</taxon>
        <taxon>Viridiplantae</taxon>
        <taxon>Streptophyta</taxon>
        <taxon>Embryophyta</taxon>
        <taxon>Tracheophyta</taxon>
        <taxon>Spermatophyta</taxon>
        <taxon>Magnoliopsida</taxon>
        <taxon>eudicotyledons</taxon>
        <taxon>Gunneridae</taxon>
        <taxon>Pentapetalae</taxon>
        <taxon>asterids</taxon>
        <taxon>lamiids</taxon>
        <taxon>Lamiales</taxon>
        <taxon>Oleaceae</taxon>
        <taxon>Oleeae</taxon>
        <taxon>Fraxinus</taxon>
    </lineage>
</organism>
<sequence length="113" mass="12481">MKDMKFDLSLFWCLDSCEAIDRATRKKEKVAVVFSVTPPDQARSDLESDLISLRPQGRNGSTPGISSSPLPSPVAPLISPVKTNYFALQHLRPGFVDDGLQIIQGNMMMLAFK</sequence>
<reference evidence="2" key="1">
    <citation type="submission" date="2023-05" db="EMBL/GenBank/DDBJ databases">
        <authorList>
            <person name="Huff M."/>
        </authorList>
    </citation>
    <scope>NUCLEOTIDE SEQUENCE</scope>
</reference>
<feature type="region of interest" description="Disordered" evidence="1">
    <location>
        <begin position="53"/>
        <end position="72"/>
    </location>
</feature>
<evidence type="ECO:0000313" key="2">
    <source>
        <dbReference type="EMBL" id="CAI9753115.1"/>
    </source>
</evidence>